<dbReference type="Pfam" id="PF03083">
    <property type="entry name" value="MtN3_slv"/>
    <property type="match status" value="1"/>
</dbReference>
<protein>
    <submittedName>
        <fullName evidence="2">SemiSWEET family transporter</fullName>
    </submittedName>
</protein>
<sequence length="87" mass="9788">MESKFLKVLGWVATFTAMAMYVSYIPQIQQNLNGHKGDWLQPLVAGVNCTLWVLYGLLKKPRKDWPLAIANMPGIIFGFLTSITALF</sequence>
<dbReference type="Gene3D" id="1.20.1280.290">
    <property type="match status" value="1"/>
</dbReference>
<keyword evidence="1" id="KW-1133">Transmembrane helix</keyword>
<accession>A0ABV5FJZ5</accession>
<dbReference type="InterPro" id="IPR004316">
    <property type="entry name" value="SWEET_rpt"/>
</dbReference>
<proteinExistence type="predicted"/>
<organism evidence="2 3">
    <name type="scientific">Flavobacterium branchiarum</name>
    <dbReference type="NCBI Taxonomy" id="1114870"/>
    <lineage>
        <taxon>Bacteria</taxon>
        <taxon>Pseudomonadati</taxon>
        <taxon>Bacteroidota</taxon>
        <taxon>Flavobacteriia</taxon>
        <taxon>Flavobacteriales</taxon>
        <taxon>Flavobacteriaceae</taxon>
        <taxon>Flavobacterium</taxon>
    </lineage>
</organism>
<feature type="transmembrane region" description="Helical" evidence="1">
    <location>
        <begin position="39"/>
        <end position="58"/>
    </location>
</feature>
<keyword evidence="3" id="KW-1185">Reference proteome</keyword>
<keyword evidence="1" id="KW-0472">Membrane</keyword>
<evidence type="ECO:0000313" key="3">
    <source>
        <dbReference type="Proteomes" id="UP001589589"/>
    </source>
</evidence>
<gene>
    <name evidence="2" type="ORF">ACFFUQ_07525</name>
</gene>
<reference evidence="2 3" key="1">
    <citation type="submission" date="2024-09" db="EMBL/GenBank/DDBJ databases">
        <authorList>
            <person name="Sun Q."/>
            <person name="Mori K."/>
        </authorList>
    </citation>
    <scope>NUCLEOTIDE SEQUENCE [LARGE SCALE GENOMIC DNA]</scope>
    <source>
        <strain evidence="2 3">CECT 7908</strain>
    </source>
</reference>
<dbReference type="RefSeq" id="WP_290262327.1">
    <property type="nucleotide sequence ID" value="NZ_JAUFQQ010000003.1"/>
</dbReference>
<comment type="caution">
    <text evidence="2">The sequence shown here is derived from an EMBL/GenBank/DDBJ whole genome shotgun (WGS) entry which is preliminary data.</text>
</comment>
<dbReference type="EMBL" id="JBHMEX010000026">
    <property type="protein sequence ID" value="MFB9063871.1"/>
    <property type="molecule type" value="Genomic_DNA"/>
</dbReference>
<evidence type="ECO:0000256" key="1">
    <source>
        <dbReference type="SAM" id="Phobius"/>
    </source>
</evidence>
<dbReference type="Proteomes" id="UP001589589">
    <property type="component" value="Unassembled WGS sequence"/>
</dbReference>
<feature type="transmembrane region" description="Helical" evidence="1">
    <location>
        <begin position="9"/>
        <end position="27"/>
    </location>
</feature>
<name>A0ABV5FJZ5_9FLAO</name>
<feature type="transmembrane region" description="Helical" evidence="1">
    <location>
        <begin position="65"/>
        <end position="86"/>
    </location>
</feature>
<keyword evidence="1" id="KW-0812">Transmembrane</keyword>
<evidence type="ECO:0000313" key="2">
    <source>
        <dbReference type="EMBL" id="MFB9063871.1"/>
    </source>
</evidence>